<evidence type="ECO:0000256" key="7">
    <source>
        <dbReference type="PIRSR" id="PIRSR608901-1"/>
    </source>
</evidence>
<dbReference type="OMA" id="PWAWLLE"/>
<dbReference type="AlphaFoldDB" id="A0A1Q9CZF5"/>
<evidence type="ECO:0000256" key="6">
    <source>
        <dbReference type="ARBA" id="ARBA00023136"/>
    </source>
</evidence>
<evidence type="ECO:0000313" key="10">
    <source>
        <dbReference type="EMBL" id="OLP88299.1"/>
    </source>
</evidence>
<proteinExistence type="inferred from homology"/>
<feature type="binding site" evidence="7">
    <location>
        <position position="22"/>
    </location>
    <ligand>
        <name>Ca(2+)</name>
        <dbReference type="ChEBI" id="CHEBI:29108"/>
    </ligand>
</feature>
<feature type="binding site" evidence="8">
    <location>
        <position position="226"/>
    </location>
    <ligand>
        <name>Zn(2+)</name>
        <dbReference type="ChEBI" id="CHEBI:29105"/>
        <note>catalytic</note>
    </ligand>
</feature>
<comment type="cofactor">
    <cofactor evidence="8">
        <name>Zn(2+)</name>
        <dbReference type="ChEBI" id="CHEBI:29105"/>
    </cofactor>
</comment>
<keyword evidence="11" id="KW-1185">Reference proteome</keyword>
<feature type="binding site" evidence="7">
    <location>
        <position position="27"/>
    </location>
    <ligand>
        <name>Ca(2+)</name>
        <dbReference type="ChEBI" id="CHEBI:29108"/>
    </ligand>
</feature>
<dbReference type="EMBL" id="LSRX01000820">
    <property type="protein sequence ID" value="OLP88299.1"/>
    <property type="molecule type" value="Genomic_DNA"/>
</dbReference>
<feature type="transmembrane region" description="Helical" evidence="9">
    <location>
        <begin position="68"/>
        <end position="90"/>
    </location>
</feature>
<feature type="binding site" evidence="8">
    <location>
        <position position="86"/>
    </location>
    <ligand>
        <name>Zn(2+)</name>
        <dbReference type="ChEBI" id="CHEBI:29105"/>
        <note>catalytic</note>
    </ligand>
</feature>
<feature type="transmembrane region" description="Helical" evidence="9">
    <location>
        <begin position="184"/>
        <end position="203"/>
    </location>
</feature>
<dbReference type="PANTHER" id="PTHR46187:SF3">
    <property type="entry name" value="ALKALINE CERAMIDASE 3"/>
    <property type="match status" value="1"/>
</dbReference>
<dbReference type="OrthoDB" id="187171at2759"/>
<feature type="binding site" evidence="7">
    <location>
        <position position="23"/>
    </location>
    <ligand>
        <name>Ca(2+)</name>
        <dbReference type="ChEBI" id="CHEBI:29108"/>
    </ligand>
</feature>
<evidence type="ECO:0000256" key="5">
    <source>
        <dbReference type="ARBA" id="ARBA00022989"/>
    </source>
</evidence>
<evidence type="ECO:0000313" key="11">
    <source>
        <dbReference type="Proteomes" id="UP000186817"/>
    </source>
</evidence>
<dbReference type="InterPro" id="IPR008901">
    <property type="entry name" value="ACER"/>
</dbReference>
<keyword evidence="5 9" id="KW-1133">Transmembrane helix</keyword>
<dbReference type="Pfam" id="PF05875">
    <property type="entry name" value="Ceramidase"/>
    <property type="match status" value="1"/>
</dbReference>
<feature type="binding site" evidence="7">
    <location>
        <position position="36"/>
    </location>
    <ligand>
        <name>Ca(2+)</name>
        <dbReference type="ChEBI" id="CHEBI:29108"/>
    </ligand>
</feature>
<reference evidence="10 11" key="1">
    <citation type="submission" date="2016-02" db="EMBL/GenBank/DDBJ databases">
        <title>Genome analysis of coral dinoflagellate symbionts highlights evolutionary adaptations to a symbiotic lifestyle.</title>
        <authorList>
            <person name="Aranda M."/>
            <person name="Li Y."/>
            <person name="Liew Y.J."/>
            <person name="Baumgarten S."/>
            <person name="Simakov O."/>
            <person name="Wilson M."/>
            <person name="Piel J."/>
            <person name="Ashoor H."/>
            <person name="Bougouffa S."/>
            <person name="Bajic V.B."/>
            <person name="Ryu T."/>
            <person name="Ravasi T."/>
            <person name="Bayer T."/>
            <person name="Micklem G."/>
            <person name="Kim H."/>
            <person name="Bhak J."/>
            <person name="Lajeunesse T.C."/>
            <person name="Voolstra C.R."/>
        </authorList>
    </citation>
    <scope>NUCLEOTIDE SEQUENCE [LARGE SCALE GENOMIC DNA]</scope>
    <source>
        <strain evidence="10 11">CCMP2467</strain>
    </source>
</reference>
<keyword evidence="8" id="KW-0862">Zinc</keyword>
<comment type="subcellular location">
    <subcellularLocation>
        <location evidence="1">Membrane</location>
        <topology evidence="1">Multi-pass membrane protein</topology>
    </subcellularLocation>
</comment>
<keyword evidence="3 9" id="KW-0812">Transmembrane</keyword>
<gene>
    <name evidence="10" type="primary">Acer3</name>
    <name evidence="10" type="ORF">AK812_SmicGene30355</name>
</gene>
<feature type="transmembrane region" description="Helical" evidence="9">
    <location>
        <begin position="96"/>
        <end position="113"/>
    </location>
</feature>
<dbReference type="GO" id="GO:0046872">
    <property type="term" value="F:metal ion binding"/>
    <property type="evidence" value="ECO:0007669"/>
    <property type="project" value="UniProtKB-KW"/>
</dbReference>
<evidence type="ECO:0000256" key="3">
    <source>
        <dbReference type="ARBA" id="ARBA00022692"/>
    </source>
</evidence>
<feature type="transmembrane region" description="Helical" evidence="9">
    <location>
        <begin position="120"/>
        <end position="140"/>
    </location>
</feature>
<keyword evidence="4" id="KW-0378">Hydrolase</keyword>
<organism evidence="10 11">
    <name type="scientific">Symbiodinium microadriaticum</name>
    <name type="common">Dinoflagellate</name>
    <name type="synonym">Zooxanthella microadriatica</name>
    <dbReference type="NCBI Taxonomy" id="2951"/>
    <lineage>
        <taxon>Eukaryota</taxon>
        <taxon>Sar</taxon>
        <taxon>Alveolata</taxon>
        <taxon>Dinophyceae</taxon>
        <taxon>Suessiales</taxon>
        <taxon>Symbiodiniaceae</taxon>
        <taxon>Symbiodinium</taxon>
    </lineage>
</organism>
<evidence type="ECO:0000256" key="4">
    <source>
        <dbReference type="ARBA" id="ARBA00022801"/>
    </source>
</evidence>
<accession>A0A1Q9CZF5</accession>
<evidence type="ECO:0000256" key="9">
    <source>
        <dbReference type="SAM" id="Phobius"/>
    </source>
</evidence>
<protein>
    <submittedName>
        <fullName evidence="10">Alkaline ceramidase 3</fullName>
    </submittedName>
</protein>
<evidence type="ECO:0000256" key="8">
    <source>
        <dbReference type="PIRSR" id="PIRSR608901-2"/>
    </source>
</evidence>
<feature type="binding site" evidence="8">
    <location>
        <position position="221"/>
    </location>
    <ligand>
        <name>Zn(2+)</name>
        <dbReference type="ChEBI" id="CHEBI:29105"/>
        <note>catalytic</note>
    </ligand>
</feature>
<feature type="transmembrane region" description="Helical" evidence="9">
    <location>
        <begin position="223"/>
        <end position="242"/>
    </location>
</feature>
<evidence type="ECO:0000256" key="2">
    <source>
        <dbReference type="ARBA" id="ARBA00009780"/>
    </source>
</evidence>
<dbReference type="GO" id="GO:0016811">
    <property type="term" value="F:hydrolase activity, acting on carbon-nitrogen (but not peptide) bonds, in linear amides"/>
    <property type="evidence" value="ECO:0007669"/>
    <property type="project" value="InterPro"/>
</dbReference>
<keyword evidence="7" id="KW-0479">Metal-binding</keyword>
<comment type="similarity">
    <text evidence="2">Belongs to the alkaline ceramidase family.</text>
</comment>
<dbReference type="GO" id="GO:0046514">
    <property type="term" value="P:ceramide catabolic process"/>
    <property type="evidence" value="ECO:0007669"/>
    <property type="project" value="TreeGrafter"/>
</dbReference>
<keyword evidence="7" id="KW-0106">Calcium</keyword>
<dbReference type="PANTHER" id="PTHR46187">
    <property type="entry name" value="ALKALINE CERAMIDASE 3"/>
    <property type="match status" value="1"/>
</dbReference>
<comment type="caution">
    <text evidence="10">The sequence shown here is derived from an EMBL/GenBank/DDBJ whole genome shotgun (WGS) entry which is preliminary data.</text>
</comment>
<dbReference type="GO" id="GO:0005789">
    <property type="term" value="C:endoplasmic reticulum membrane"/>
    <property type="evidence" value="ECO:0007669"/>
    <property type="project" value="TreeGrafter"/>
</dbReference>
<evidence type="ECO:0000256" key="1">
    <source>
        <dbReference type="ARBA" id="ARBA00004141"/>
    </source>
</evidence>
<feature type="transmembrane region" description="Helical" evidence="9">
    <location>
        <begin position="37"/>
        <end position="56"/>
    </location>
</feature>
<feature type="transmembrane region" description="Helical" evidence="9">
    <location>
        <begin position="152"/>
        <end position="172"/>
    </location>
</feature>
<dbReference type="GO" id="GO:0046513">
    <property type="term" value="P:ceramide biosynthetic process"/>
    <property type="evidence" value="ECO:0007669"/>
    <property type="project" value="TreeGrafter"/>
</dbReference>
<sequence length="329" mass="37543">MAAVATMEGFEGYWGPPTATMDWCEGNYMVTPYAAEFFNSLTSMFIAVAGILPILIHFRRRDCMEWRFIIAFLSVTIVGLGSVAFHGTLLFEHQRWDQVPMLWTVAMILYVLFEQKHVQPAYRILPVALFVYAVVATLATSKRSGDMQWFSFHAFFGLATFLAVCKVTLFYRSLPTDMTELRKVMSYGFIALGVAITVWLMDLKLCNQLHMLPAYDYWNFHAWGWHLMVSCGLYNILIGIWYHRLKVVLEKDVSLRLSPLPHIAFVPPKLACHTGVSEKIGKLNAEERARTMERSQALSRALTEEFERSIVAQAVAEVIPKRNYLGAYG</sequence>
<keyword evidence="6 9" id="KW-0472">Membrane</keyword>
<name>A0A1Q9CZF5_SYMMI</name>
<feature type="binding site" evidence="7">
    <location>
        <position position="25"/>
    </location>
    <ligand>
        <name>Ca(2+)</name>
        <dbReference type="ChEBI" id="CHEBI:29108"/>
    </ligand>
</feature>
<dbReference type="Proteomes" id="UP000186817">
    <property type="component" value="Unassembled WGS sequence"/>
</dbReference>